<keyword evidence="2" id="KW-1185">Reference proteome</keyword>
<evidence type="ECO:0000313" key="2">
    <source>
        <dbReference type="Proteomes" id="UP000298327"/>
    </source>
</evidence>
<dbReference type="Proteomes" id="UP000298327">
    <property type="component" value="Unassembled WGS sequence"/>
</dbReference>
<dbReference type="EMBL" id="SEOQ01000898">
    <property type="protein sequence ID" value="TFY55631.1"/>
    <property type="molecule type" value="Genomic_DNA"/>
</dbReference>
<dbReference type="AlphaFoldDB" id="A0A4Y9Y2M3"/>
<name>A0A4Y9Y2M3_9AGAM</name>
<evidence type="ECO:0008006" key="3">
    <source>
        <dbReference type="Google" id="ProtNLM"/>
    </source>
</evidence>
<evidence type="ECO:0000313" key="1">
    <source>
        <dbReference type="EMBL" id="TFY55631.1"/>
    </source>
</evidence>
<accession>A0A4Y9Y2M3</accession>
<dbReference type="OrthoDB" id="3250989at2759"/>
<organism evidence="1 2">
    <name type="scientific">Dentipellis fragilis</name>
    <dbReference type="NCBI Taxonomy" id="205917"/>
    <lineage>
        <taxon>Eukaryota</taxon>
        <taxon>Fungi</taxon>
        <taxon>Dikarya</taxon>
        <taxon>Basidiomycota</taxon>
        <taxon>Agaricomycotina</taxon>
        <taxon>Agaricomycetes</taxon>
        <taxon>Russulales</taxon>
        <taxon>Hericiaceae</taxon>
        <taxon>Dentipellis</taxon>
    </lineage>
</organism>
<proteinExistence type="predicted"/>
<protein>
    <recommendedName>
        <fullName evidence="3">Protein kinase domain-containing protein</fullName>
    </recommendedName>
</protein>
<comment type="caution">
    <text evidence="1">The sequence shown here is derived from an EMBL/GenBank/DDBJ whole genome shotgun (WGS) entry which is preliminary data.</text>
</comment>
<reference evidence="1 2" key="1">
    <citation type="submission" date="2019-02" db="EMBL/GenBank/DDBJ databases">
        <title>Genome sequencing of the rare red list fungi Dentipellis fragilis.</title>
        <authorList>
            <person name="Buettner E."/>
            <person name="Kellner H."/>
        </authorList>
    </citation>
    <scope>NUCLEOTIDE SEQUENCE [LARGE SCALE GENOMIC DNA]</scope>
    <source>
        <strain evidence="1 2">DSM 105465</strain>
    </source>
</reference>
<gene>
    <name evidence="1" type="ORF">EVG20_g9248</name>
</gene>
<sequence>MESNHPTYTFVLYYPRPGCPQATSSNCVDLVRTSAELLLNNANPQLPISDTDKFKLFLMKPEGLSLEPKETLFYRVRDWLLANLHRIYDPKERLHLQSPLCFKFPEGPSGEVDILVFDRNIVETFDRDGARRICPAYIINECENITYKNIEAAPEPSECVKDRTSLTKVLSSDAAIIHGGRPSANCGLPPALFHPALAKLDHHLRNLDKNLEELQPEPNLLCEVHGLFQSSLSVFEDEEERNGTLCTQMLELLTPEDWSMPLIYRATPSVVFGTPCVTIIEEIKSESGMGGNAFLQAAISYAEIVSDPRYEGASFRTNHPVVLVGLMGDYVEIGSAVFLADGVYYSHPYSQKLSLDFHASNHIFRLAQAFSAVNIAVNSIHNFYSQFIDHPPPSDSIAHLFPSPTPLDDEPPLPALTFISRLSKTGDSRYVVPETEEERRSGLYIAHMPRPTMAAGVQADNTPNTIEVLVKFTPRYNPHAHQLLAEVGLAPTLHACRKYVKSWKDMPQAVFADVEKAVKILHENHIVFGNLQPCNILCLPSPAGLRSPERTGGMLVDFDWAAVDGQGRYPATLPEELFLWASSVDRYSVLEYCARSMTCKCSINCGVCG</sequence>
<dbReference type="STRING" id="205917.A0A4Y9Y2M3"/>